<feature type="compositionally biased region" description="Basic and acidic residues" evidence="1">
    <location>
        <begin position="1"/>
        <end position="10"/>
    </location>
</feature>
<feature type="compositionally biased region" description="Acidic residues" evidence="1">
    <location>
        <begin position="11"/>
        <end position="22"/>
    </location>
</feature>
<name>A0A2N3YN79_9MICO</name>
<feature type="region of interest" description="Disordered" evidence="1">
    <location>
        <begin position="1"/>
        <end position="24"/>
    </location>
</feature>
<organism evidence="2 3">
    <name type="scientific">Phycicoccus duodecadis</name>
    <dbReference type="NCBI Taxonomy" id="173053"/>
    <lineage>
        <taxon>Bacteria</taxon>
        <taxon>Bacillati</taxon>
        <taxon>Actinomycetota</taxon>
        <taxon>Actinomycetes</taxon>
        <taxon>Micrococcales</taxon>
        <taxon>Intrasporangiaceae</taxon>
        <taxon>Phycicoccus</taxon>
    </lineage>
</organism>
<dbReference type="RefSeq" id="WP_101396898.1">
    <property type="nucleotide sequence ID" value="NZ_PJNE01000001.1"/>
</dbReference>
<reference evidence="2 3" key="1">
    <citation type="submission" date="2017-12" db="EMBL/GenBank/DDBJ databases">
        <title>Sequencing the genomes of 1000 Actinobacteria strains.</title>
        <authorList>
            <person name="Klenk H.-P."/>
        </authorList>
    </citation>
    <scope>NUCLEOTIDE SEQUENCE [LARGE SCALE GENOMIC DNA]</scope>
    <source>
        <strain evidence="2 3">DSM 12806</strain>
    </source>
</reference>
<evidence type="ECO:0000313" key="3">
    <source>
        <dbReference type="Proteomes" id="UP000233781"/>
    </source>
</evidence>
<dbReference type="EMBL" id="PJNE01000001">
    <property type="protein sequence ID" value="PKW28307.1"/>
    <property type="molecule type" value="Genomic_DNA"/>
</dbReference>
<accession>A0A2N3YN79</accession>
<comment type="caution">
    <text evidence="2">The sequence shown here is derived from an EMBL/GenBank/DDBJ whole genome shotgun (WGS) entry which is preliminary data.</text>
</comment>
<dbReference type="Proteomes" id="UP000233781">
    <property type="component" value="Unassembled WGS sequence"/>
</dbReference>
<evidence type="ECO:0000256" key="1">
    <source>
        <dbReference type="SAM" id="MobiDB-lite"/>
    </source>
</evidence>
<proteinExistence type="predicted"/>
<dbReference type="AlphaFoldDB" id="A0A2N3YN79"/>
<gene>
    <name evidence="2" type="ORF">ATL31_3173</name>
</gene>
<keyword evidence="3" id="KW-1185">Reference proteome</keyword>
<evidence type="ECO:0000313" key="2">
    <source>
        <dbReference type="EMBL" id="PKW28307.1"/>
    </source>
</evidence>
<protein>
    <submittedName>
        <fullName evidence="2">Uncharacterized protein</fullName>
    </submittedName>
</protein>
<sequence>MTETPDHETLADDEAPAEEAVEAPETGDILVDAALRDLAAVPTDDLDGQLAAGEHVQQTLRSRLGDLGG</sequence>